<dbReference type="RefSeq" id="WP_085472417.1">
    <property type="nucleotide sequence ID" value="NZ_CP038029.1"/>
</dbReference>
<proteinExistence type="predicted"/>
<dbReference type="EMBL" id="FXAU01000002">
    <property type="protein sequence ID" value="SMG24623.1"/>
    <property type="molecule type" value="Genomic_DNA"/>
</dbReference>
<dbReference type="Proteomes" id="UP000192980">
    <property type="component" value="Unassembled WGS sequence"/>
</dbReference>
<dbReference type="Gene3D" id="3.40.390.70">
    <property type="match status" value="1"/>
</dbReference>
<reference evidence="1 2" key="1">
    <citation type="submission" date="2017-04" db="EMBL/GenBank/DDBJ databases">
        <authorList>
            <person name="Afonso C.L."/>
            <person name="Miller P.J."/>
            <person name="Scott M.A."/>
            <person name="Spackman E."/>
            <person name="Goraichik I."/>
            <person name="Dimitrov K.M."/>
            <person name="Suarez D.L."/>
            <person name="Swayne D.E."/>
        </authorList>
    </citation>
    <scope>NUCLEOTIDE SEQUENCE [LARGE SCALE GENOMIC DNA]</scope>
    <source>
        <strain evidence="1 2">DSM 22418</strain>
    </source>
</reference>
<evidence type="ECO:0000313" key="1">
    <source>
        <dbReference type="EMBL" id="SMG24623.1"/>
    </source>
</evidence>
<organism evidence="1 2">
    <name type="scientific">Sphingobacterium psychroaquaticum</name>
    <dbReference type="NCBI Taxonomy" id="561061"/>
    <lineage>
        <taxon>Bacteria</taxon>
        <taxon>Pseudomonadati</taxon>
        <taxon>Bacteroidota</taxon>
        <taxon>Sphingobacteriia</taxon>
        <taxon>Sphingobacteriales</taxon>
        <taxon>Sphingobacteriaceae</taxon>
        <taxon>Sphingobacterium</taxon>
    </lineage>
</organism>
<keyword evidence="2" id="KW-1185">Reference proteome</keyword>
<evidence type="ECO:0000313" key="2">
    <source>
        <dbReference type="Proteomes" id="UP000192980"/>
    </source>
</evidence>
<dbReference type="PROSITE" id="PS51257">
    <property type="entry name" value="PROKAR_LIPOPROTEIN"/>
    <property type="match status" value="1"/>
</dbReference>
<gene>
    <name evidence="1" type="ORF">SAMN05660862_1667</name>
</gene>
<dbReference type="AlphaFoldDB" id="A0A1X7J9Y3"/>
<protein>
    <submittedName>
        <fullName evidence="1">Uncharacterized protein</fullName>
    </submittedName>
</protein>
<name>A0A1X7J9Y3_9SPHI</name>
<sequence>MKQNKILFYAFMGVLLLNFTWTSCTKEASIVPSESLGFEQQFKPKEDANPIEKSLFNDYNVWVRMDFNESREVYNAYLGQDVNNARFPAQKVDQNMRQSAYVYMQTLLSNVSKVYAQQVMPNEVFFVKTYGHPAYGYQFNVIARNRLAFVWPNATYGAQPVVDPDTHYYRDSVLTKAVWDNLSRMISDRITEEIPGFEKIGKPYDGGAAFTKIRDQYFIDYDLAKRNRDWQTLADQGGYLDAYSSASFKDEYAAFFKLILLESYANINKNYLEGNAMRRQKYDLFVKYFRDTYNWDIQAAGNKYREMLSSFQ</sequence>
<dbReference type="OrthoDB" id="1092467at2"/>
<accession>A0A1X7J9Y3</accession>
<dbReference type="STRING" id="561061.SAMN05660862_1667"/>